<organism evidence="1 2">
    <name type="scientific">Anaerovirgula multivorans</name>
    <dbReference type="NCBI Taxonomy" id="312168"/>
    <lineage>
        <taxon>Bacteria</taxon>
        <taxon>Bacillati</taxon>
        <taxon>Bacillota</taxon>
        <taxon>Clostridia</taxon>
        <taxon>Peptostreptococcales</taxon>
        <taxon>Natronincolaceae</taxon>
        <taxon>Anaerovirgula</taxon>
    </lineage>
</organism>
<dbReference type="InterPro" id="IPR018775">
    <property type="entry name" value="RlaP"/>
</dbReference>
<evidence type="ECO:0000313" key="2">
    <source>
        <dbReference type="Proteomes" id="UP000198304"/>
    </source>
</evidence>
<reference evidence="1 2" key="1">
    <citation type="submission" date="2017-06" db="EMBL/GenBank/DDBJ databases">
        <authorList>
            <person name="Kim H.J."/>
            <person name="Triplett B.A."/>
        </authorList>
    </citation>
    <scope>NUCLEOTIDE SEQUENCE [LARGE SCALE GENOMIC DNA]</scope>
    <source>
        <strain evidence="1 2">SCA</strain>
    </source>
</reference>
<gene>
    <name evidence="1" type="ORF">SAMN05446037_1006162</name>
</gene>
<protein>
    <submittedName>
        <fullName evidence="1">Predicted nucleotidyltransferase</fullName>
    </submittedName>
</protein>
<keyword evidence="2" id="KW-1185">Reference proteome</keyword>
<dbReference type="PANTHER" id="PTHR34817:SF1">
    <property type="entry name" value="NUCLEOTIDYLTRANSFERASE"/>
    <property type="match status" value="1"/>
</dbReference>
<sequence length="342" mass="39844">MLELQQIKNKLNSEEYSFLRESEHLGNNIILLTTGGSHAYGTDVETSDLDIRGIALEREKEILGLSNFEQFENNATDTTIYGLKKVVGLLLNCNPNVVEMLGTKDEHLFILSEEGKLLRDNVDLFLSKKAMHSFGGYATAQLRRLQNALARDNYPQVEKEKHIFNSIMTQIKHLQQHYTEFTNEEIKLYIDKSNKEDYEEEIFMDIQLTHYPLRDFKNIYSEMGNVVKDYAKLNHRNKKKDDLHLNKHAMHLIRLLIMGTELLEGKGINTYREKDGDFLLGIRSGKYQKEDGSFYSEFFEMIDEYEKKLKYAADNSPLPSKPNFNKVEELVVEINRKNRMGR</sequence>
<dbReference type="Pfam" id="PF10127">
    <property type="entry name" value="RlaP"/>
    <property type="match status" value="1"/>
</dbReference>
<dbReference type="EMBL" id="FZOJ01000006">
    <property type="protein sequence ID" value="SNS23809.1"/>
    <property type="molecule type" value="Genomic_DNA"/>
</dbReference>
<name>A0A239CV43_9FIRM</name>
<dbReference type="AlphaFoldDB" id="A0A239CV43"/>
<dbReference type="Proteomes" id="UP000198304">
    <property type="component" value="Unassembled WGS sequence"/>
</dbReference>
<dbReference type="RefSeq" id="WP_330396999.1">
    <property type="nucleotide sequence ID" value="NZ_FZOJ01000006.1"/>
</dbReference>
<dbReference type="GO" id="GO:0016740">
    <property type="term" value="F:transferase activity"/>
    <property type="evidence" value="ECO:0007669"/>
    <property type="project" value="UniProtKB-KW"/>
</dbReference>
<proteinExistence type="predicted"/>
<evidence type="ECO:0000313" key="1">
    <source>
        <dbReference type="EMBL" id="SNS23809.1"/>
    </source>
</evidence>
<keyword evidence="1" id="KW-0808">Transferase</keyword>
<dbReference type="PANTHER" id="PTHR34817">
    <property type="entry name" value="NUCLEOTIDYLTRANSFERASE"/>
    <property type="match status" value="1"/>
</dbReference>
<accession>A0A239CV43</accession>